<evidence type="ECO:0000313" key="1">
    <source>
        <dbReference type="EMBL" id="KAK8893286.1"/>
    </source>
</evidence>
<gene>
    <name evidence="1" type="ORF">M9Y10_021703</name>
</gene>
<sequence>MADLPHLSNYVLAPYIKSIDENALEATVHLPSAVEARLRNENFNRKIESNESSKREVIYLIPTHSNNEGEEVSIKDLVKKDFDNQAWRDEVEDAMKESGLIQNKTEWVDDRVITTNYRNSHDGFFTVRIDNLPEGYGSIELTNILLDKGCEYFDHVVVPKEDQTGQLKQIRFKRFGFIKFNRLRYAIKFLEDYNKIMEDGMVLNVALVV</sequence>
<reference evidence="1 2" key="1">
    <citation type="submission" date="2024-04" db="EMBL/GenBank/DDBJ databases">
        <title>Tritrichomonas musculus Genome.</title>
        <authorList>
            <person name="Alves-Ferreira E."/>
            <person name="Grigg M."/>
            <person name="Lorenzi H."/>
            <person name="Galac M."/>
        </authorList>
    </citation>
    <scope>NUCLEOTIDE SEQUENCE [LARGE SCALE GENOMIC DNA]</scope>
    <source>
        <strain evidence="1 2">EAF2021</strain>
    </source>
</reference>
<comment type="caution">
    <text evidence="1">The sequence shown here is derived from an EMBL/GenBank/DDBJ whole genome shotgun (WGS) entry which is preliminary data.</text>
</comment>
<dbReference type="SUPFAM" id="SSF54928">
    <property type="entry name" value="RNA-binding domain, RBD"/>
    <property type="match status" value="1"/>
</dbReference>
<evidence type="ECO:0000313" key="2">
    <source>
        <dbReference type="Proteomes" id="UP001470230"/>
    </source>
</evidence>
<name>A0ABR2KRA6_9EUKA</name>
<protein>
    <recommendedName>
        <fullName evidence="3">RRM domain-containing protein</fullName>
    </recommendedName>
</protein>
<evidence type="ECO:0008006" key="3">
    <source>
        <dbReference type="Google" id="ProtNLM"/>
    </source>
</evidence>
<dbReference type="EMBL" id="JAPFFF010000003">
    <property type="protein sequence ID" value="KAK8893286.1"/>
    <property type="molecule type" value="Genomic_DNA"/>
</dbReference>
<keyword evidence="2" id="KW-1185">Reference proteome</keyword>
<organism evidence="1 2">
    <name type="scientific">Tritrichomonas musculus</name>
    <dbReference type="NCBI Taxonomy" id="1915356"/>
    <lineage>
        <taxon>Eukaryota</taxon>
        <taxon>Metamonada</taxon>
        <taxon>Parabasalia</taxon>
        <taxon>Tritrichomonadida</taxon>
        <taxon>Tritrichomonadidae</taxon>
        <taxon>Tritrichomonas</taxon>
    </lineage>
</organism>
<accession>A0ABR2KRA6</accession>
<proteinExistence type="predicted"/>
<dbReference type="InterPro" id="IPR035979">
    <property type="entry name" value="RBD_domain_sf"/>
</dbReference>
<dbReference type="Proteomes" id="UP001470230">
    <property type="component" value="Unassembled WGS sequence"/>
</dbReference>